<dbReference type="AlphaFoldDB" id="A0A2A7ASM2"/>
<evidence type="ECO:0000259" key="1">
    <source>
        <dbReference type="Pfam" id="PF01863"/>
    </source>
</evidence>
<protein>
    <recommendedName>
        <fullName evidence="1">YgjP-like metallopeptidase domain-containing protein</fullName>
    </recommendedName>
</protein>
<dbReference type="Proteomes" id="UP000220005">
    <property type="component" value="Unassembled WGS sequence"/>
</dbReference>
<dbReference type="PANTHER" id="PTHR30399:SF1">
    <property type="entry name" value="UTP PYROPHOSPHATASE"/>
    <property type="match status" value="1"/>
</dbReference>
<comment type="caution">
    <text evidence="2">The sequence shown here is derived from an EMBL/GenBank/DDBJ whole genome shotgun (WGS) entry which is preliminary data.</text>
</comment>
<sequence>METICITLPTFGGAVTVNLDRKKMKTCRLKVYPNQKIVLSLPQSAPDAWAKSFLMEKSGWIELKLQSFQKTVGYAATKEIRNGYSIRMLGEDMIFALSQCEKECVYAEGKKIRICCKSPEDQAHVKQLFEAWWRRQAKEILQERVHVWYPIVEKYGVAMPELSIRKMKTLWGSCSVARHVITFNFYLIKARTPYIDYVVLHELVHFLYPNHSKQFYAFLSNYMPDWKERKLVLDKEVVHEL</sequence>
<evidence type="ECO:0000313" key="3">
    <source>
        <dbReference type="Proteomes" id="UP000220005"/>
    </source>
</evidence>
<dbReference type="Gene3D" id="3.30.2010.10">
    <property type="entry name" value="Metalloproteases ('zincins'), catalytic domain"/>
    <property type="match status" value="1"/>
</dbReference>
<feature type="domain" description="YgjP-like metallopeptidase" evidence="1">
    <location>
        <begin position="25"/>
        <end position="235"/>
    </location>
</feature>
<proteinExistence type="predicted"/>
<organism evidence="2 3">
    <name type="scientific">Faecalibacterium prausnitzii</name>
    <dbReference type="NCBI Taxonomy" id="853"/>
    <lineage>
        <taxon>Bacteria</taxon>
        <taxon>Bacillati</taxon>
        <taxon>Bacillota</taxon>
        <taxon>Clostridia</taxon>
        <taxon>Eubacteriales</taxon>
        <taxon>Oscillospiraceae</taxon>
        <taxon>Faecalibacterium</taxon>
    </lineage>
</organism>
<dbReference type="Pfam" id="PF01863">
    <property type="entry name" value="YgjP-like"/>
    <property type="match status" value="1"/>
</dbReference>
<dbReference type="InterPro" id="IPR002725">
    <property type="entry name" value="YgjP-like_metallopeptidase"/>
</dbReference>
<reference evidence="2 3" key="1">
    <citation type="journal article" date="2017" name="Front. Microbiol.">
        <title>New Insights into the Diversity of the Genus Faecalibacterium.</title>
        <authorList>
            <person name="Benevides L."/>
            <person name="Burman S."/>
            <person name="Martin R."/>
            <person name="Robert V."/>
            <person name="Thomas M."/>
            <person name="Miquel S."/>
            <person name="Chain F."/>
            <person name="Sokol H."/>
            <person name="Bermudez-Humaran L.G."/>
            <person name="Morrison M."/>
            <person name="Langella P."/>
            <person name="Azevedo V.A."/>
            <person name="Chatel J.M."/>
            <person name="Soares S."/>
        </authorList>
    </citation>
    <scope>NUCLEOTIDE SEQUENCE [LARGE SCALE GENOMIC DNA]</scope>
    <source>
        <strain evidence="2 3">CNCM I 4575</strain>
    </source>
</reference>
<name>A0A2A7ASM2_9FIRM</name>
<evidence type="ECO:0000313" key="2">
    <source>
        <dbReference type="EMBL" id="PDX82082.1"/>
    </source>
</evidence>
<dbReference type="InterPro" id="IPR053136">
    <property type="entry name" value="UTP_pyrophosphatase-like"/>
</dbReference>
<dbReference type="CDD" id="cd07344">
    <property type="entry name" value="M48_yhfN_like"/>
    <property type="match status" value="1"/>
</dbReference>
<accession>A0A2A7ASM2</accession>
<gene>
    <name evidence="2" type="ORF">CGS58_01010</name>
</gene>
<dbReference type="RefSeq" id="WP_097838615.1">
    <property type="nucleotide sequence ID" value="NZ_NMTY01000004.1"/>
</dbReference>
<dbReference type="EMBL" id="NMTY01000004">
    <property type="protein sequence ID" value="PDX82082.1"/>
    <property type="molecule type" value="Genomic_DNA"/>
</dbReference>
<dbReference type="PANTHER" id="PTHR30399">
    <property type="entry name" value="UNCHARACTERIZED PROTEIN YGJP"/>
    <property type="match status" value="1"/>
</dbReference>